<dbReference type="Gene3D" id="3.30.260.10">
    <property type="entry name" value="TCP-1-like chaperonin intermediate domain"/>
    <property type="match status" value="1"/>
</dbReference>
<dbReference type="AlphaFoldDB" id="R7T9E8"/>
<dbReference type="GO" id="GO:0005524">
    <property type="term" value="F:ATP binding"/>
    <property type="evidence" value="ECO:0007669"/>
    <property type="project" value="UniProtKB-KW"/>
</dbReference>
<dbReference type="SUPFAM" id="SSF52029">
    <property type="entry name" value="GroEL apical domain-like"/>
    <property type="match status" value="1"/>
</dbReference>
<dbReference type="EMBL" id="AMQN01003605">
    <property type="status" value="NOT_ANNOTATED_CDS"/>
    <property type="molecule type" value="Genomic_DNA"/>
</dbReference>
<reference evidence="10" key="1">
    <citation type="submission" date="2012-12" db="EMBL/GenBank/DDBJ databases">
        <authorList>
            <person name="Hellsten U."/>
            <person name="Grimwood J."/>
            <person name="Chapman J.A."/>
            <person name="Shapiro H."/>
            <person name="Aerts A."/>
            <person name="Otillar R.P."/>
            <person name="Terry A.Y."/>
            <person name="Boore J.L."/>
            <person name="Simakov O."/>
            <person name="Marletaz F."/>
            <person name="Cho S.-J."/>
            <person name="Edsinger-Gonzales E."/>
            <person name="Havlak P."/>
            <person name="Kuo D.-H."/>
            <person name="Larsson T."/>
            <person name="Lv J."/>
            <person name="Arendt D."/>
            <person name="Savage R."/>
            <person name="Osoegawa K."/>
            <person name="de Jong P."/>
            <person name="Lindberg D.R."/>
            <person name="Seaver E.C."/>
            <person name="Weisblat D.A."/>
            <person name="Putnam N.H."/>
            <person name="Grigoriev I.V."/>
            <person name="Rokhsar D.S."/>
        </authorList>
    </citation>
    <scope>NUCLEOTIDE SEQUENCE</scope>
    <source>
        <strain evidence="10">I ESC-2004</strain>
    </source>
</reference>
<dbReference type="NCBIfam" id="NF041083">
    <property type="entry name" value="thermosome_beta"/>
    <property type="match status" value="1"/>
</dbReference>
<dbReference type="GO" id="GO:0016887">
    <property type="term" value="F:ATP hydrolysis activity"/>
    <property type="evidence" value="ECO:0007669"/>
    <property type="project" value="InterPro"/>
</dbReference>
<dbReference type="PROSITE" id="PS00995">
    <property type="entry name" value="TCP1_3"/>
    <property type="match status" value="1"/>
</dbReference>
<evidence type="ECO:0000256" key="5">
    <source>
        <dbReference type="ARBA" id="ARBA00022840"/>
    </source>
</evidence>
<accession>R7T9E8</accession>
<comment type="subcellular location">
    <subcellularLocation>
        <location evidence="1">Cytoplasm</location>
    </subcellularLocation>
</comment>
<evidence type="ECO:0000313" key="8">
    <source>
        <dbReference type="EMBL" id="ELT87619.1"/>
    </source>
</evidence>
<dbReference type="GO" id="GO:0051082">
    <property type="term" value="F:unfolded protein binding"/>
    <property type="evidence" value="ECO:0007669"/>
    <property type="project" value="InterPro"/>
</dbReference>
<keyword evidence="3" id="KW-0963">Cytoplasm</keyword>
<dbReference type="SUPFAM" id="SSF54849">
    <property type="entry name" value="GroEL-intermediate domain like"/>
    <property type="match status" value="1"/>
</dbReference>
<evidence type="ECO:0008006" key="11">
    <source>
        <dbReference type="Google" id="ProtNLM"/>
    </source>
</evidence>
<dbReference type="Gene3D" id="1.10.560.10">
    <property type="entry name" value="GroEL-like equatorial domain"/>
    <property type="match status" value="1"/>
</dbReference>
<evidence type="ECO:0000256" key="4">
    <source>
        <dbReference type="ARBA" id="ARBA00022741"/>
    </source>
</evidence>
<evidence type="ECO:0000256" key="7">
    <source>
        <dbReference type="RuleBase" id="RU004187"/>
    </source>
</evidence>
<dbReference type="InterPro" id="IPR027409">
    <property type="entry name" value="GroEL-like_apical_dom_sf"/>
</dbReference>
<dbReference type="HOGENOM" id="CLU_008891_3_1_1"/>
<dbReference type="PRINTS" id="PR00304">
    <property type="entry name" value="TCOMPLEXTCP1"/>
</dbReference>
<dbReference type="PROSITE" id="PS00750">
    <property type="entry name" value="TCP1_1"/>
    <property type="match status" value="1"/>
</dbReference>
<dbReference type="FunFam" id="1.10.560.10:FF:000058">
    <property type="entry name" value="T-complex protein 1 subunit zeta"/>
    <property type="match status" value="1"/>
</dbReference>
<dbReference type="GO" id="GO:0005829">
    <property type="term" value="C:cytosol"/>
    <property type="evidence" value="ECO:0007669"/>
    <property type="project" value="UniProtKB-ARBA"/>
</dbReference>
<dbReference type="PANTHER" id="PTHR11353">
    <property type="entry name" value="CHAPERONIN"/>
    <property type="match status" value="1"/>
</dbReference>
<dbReference type="InterPro" id="IPR027413">
    <property type="entry name" value="GROEL-like_equatorial_sf"/>
</dbReference>
<dbReference type="FunFam" id="3.50.7.10:FF:000004">
    <property type="entry name" value="T-complex protein 1 subunit zeta"/>
    <property type="match status" value="1"/>
</dbReference>
<keyword evidence="4 7" id="KW-0547">Nucleotide-binding</keyword>
<dbReference type="OMA" id="LHPRIMT"/>
<dbReference type="CDD" id="cd03342">
    <property type="entry name" value="TCP1_zeta"/>
    <property type="match status" value="1"/>
</dbReference>
<dbReference type="Pfam" id="PF00118">
    <property type="entry name" value="Cpn60_TCP1"/>
    <property type="match status" value="1"/>
</dbReference>
<proteinExistence type="inferred from homology"/>
<keyword evidence="6 7" id="KW-0143">Chaperone</keyword>
<keyword evidence="5 7" id="KW-0067">ATP-binding</keyword>
<dbReference type="Proteomes" id="UP000014760">
    <property type="component" value="Unassembled WGS sequence"/>
</dbReference>
<reference evidence="8 10" key="2">
    <citation type="journal article" date="2013" name="Nature">
        <title>Insights into bilaterian evolution from three spiralian genomes.</title>
        <authorList>
            <person name="Simakov O."/>
            <person name="Marletaz F."/>
            <person name="Cho S.J."/>
            <person name="Edsinger-Gonzales E."/>
            <person name="Havlak P."/>
            <person name="Hellsten U."/>
            <person name="Kuo D.H."/>
            <person name="Larsson T."/>
            <person name="Lv J."/>
            <person name="Arendt D."/>
            <person name="Savage R."/>
            <person name="Osoegawa K."/>
            <person name="de Jong P."/>
            <person name="Grimwood J."/>
            <person name="Chapman J.A."/>
            <person name="Shapiro H."/>
            <person name="Aerts A."/>
            <person name="Otillar R.P."/>
            <person name="Terry A.Y."/>
            <person name="Boore J.L."/>
            <person name="Grigoriev I.V."/>
            <person name="Lindberg D.R."/>
            <person name="Seaver E.C."/>
            <person name="Weisblat D.A."/>
            <person name="Putnam N.H."/>
            <person name="Rokhsar D.S."/>
        </authorList>
    </citation>
    <scope>NUCLEOTIDE SEQUENCE</scope>
    <source>
        <strain evidence="8 10">I ESC-2004</strain>
    </source>
</reference>
<dbReference type="FunFam" id="3.30.260.10:FF:000017">
    <property type="entry name" value="T-complex protein 1 subunit zeta"/>
    <property type="match status" value="1"/>
</dbReference>
<evidence type="ECO:0000256" key="6">
    <source>
        <dbReference type="ARBA" id="ARBA00023186"/>
    </source>
</evidence>
<dbReference type="InterPro" id="IPR017998">
    <property type="entry name" value="Chaperone_TCP-1"/>
</dbReference>
<dbReference type="InterPro" id="IPR002423">
    <property type="entry name" value="Cpn60/GroEL/TCP-1"/>
</dbReference>
<reference evidence="9" key="3">
    <citation type="submission" date="2015-06" db="UniProtKB">
        <authorList>
            <consortium name="EnsemblMetazoa"/>
        </authorList>
    </citation>
    <scope>IDENTIFICATION</scope>
</reference>
<dbReference type="NCBIfam" id="TIGR02347">
    <property type="entry name" value="chap_CCT_zeta"/>
    <property type="match status" value="1"/>
</dbReference>
<name>R7T9E8_CAPTE</name>
<dbReference type="FunCoup" id="R7T9E8">
    <property type="interactions" value="1491"/>
</dbReference>
<keyword evidence="10" id="KW-1185">Reference proteome</keyword>
<dbReference type="InterPro" id="IPR053374">
    <property type="entry name" value="TCP-1_chaperonin"/>
</dbReference>
<evidence type="ECO:0000256" key="3">
    <source>
        <dbReference type="ARBA" id="ARBA00022490"/>
    </source>
</evidence>
<evidence type="ECO:0000256" key="2">
    <source>
        <dbReference type="ARBA" id="ARBA00008020"/>
    </source>
</evidence>
<dbReference type="PROSITE" id="PS00751">
    <property type="entry name" value="TCP1_2"/>
    <property type="match status" value="1"/>
</dbReference>
<dbReference type="FunFam" id="3.30.260.10:FF:000029">
    <property type="entry name" value="Chaperonin containing TCP1 subunit 6B"/>
    <property type="match status" value="1"/>
</dbReference>
<organism evidence="8">
    <name type="scientific">Capitella teleta</name>
    <name type="common">Polychaete worm</name>
    <dbReference type="NCBI Taxonomy" id="283909"/>
    <lineage>
        <taxon>Eukaryota</taxon>
        <taxon>Metazoa</taxon>
        <taxon>Spiralia</taxon>
        <taxon>Lophotrochozoa</taxon>
        <taxon>Annelida</taxon>
        <taxon>Polychaeta</taxon>
        <taxon>Sedentaria</taxon>
        <taxon>Scolecida</taxon>
        <taxon>Capitellidae</taxon>
        <taxon>Capitella</taxon>
    </lineage>
</organism>
<evidence type="ECO:0000313" key="10">
    <source>
        <dbReference type="Proteomes" id="UP000014760"/>
    </source>
</evidence>
<dbReference type="GO" id="GO:0140662">
    <property type="term" value="F:ATP-dependent protein folding chaperone"/>
    <property type="evidence" value="ECO:0007669"/>
    <property type="project" value="InterPro"/>
</dbReference>
<evidence type="ECO:0000313" key="9">
    <source>
        <dbReference type="EnsemblMetazoa" id="CapteP161343"/>
    </source>
</evidence>
<dbReference type="InterPro" id="IPR002194">
    <property type="entry name" value="Chaperonin_TCP-1_CS"/>
</dbReference>
<dbReference type="Gene3D" id="3.50.7.10">
    <property type="entry name" value="GroEL"/>
    <property type="match status" value="1"/>
</dbReference>
<gene>
    <name evidence="8" type="ORF">CAPTEDRAFT_161343</name>
</gene>
<dbReference type="EMBL" id="KB312243">
    <property type="protein sequence ID" value="ELT87619.1"/>
    <property type="molecule type" value="Genomic_DNA"/>
</dbReference>
<dbReference type="SUPFAM" id="SSF48592">
    <property type="entry name" value="GroEL equatorial domain-like"/>
    <property type="match status" value="1"/>
</dbReference>
<evidence type="ECO:0000256" key="1">
    <source>
        <dbReference type="ARBA" id="ARBA00004496"/>
    </source>
</evidence>
<dbReference type="EnsemblMetazoa" id="CapteT161343">
    <property type="protein sequence ID" value="CapteP161343"/>
    <property type="gene ID" value="CapteG161343"/>
</dbReference>
<dbReference type="OrthoDB" id="10052040at2759"/>
<dbReference type="InterPro" id="IPR012722">
    <property type="entry name" value="Chap_CCT_zeta"/>
</dbReference>
<protein>
    <recommendedName>
        <fullName evidence="11">T-complex protein 1 subunit zeta</fullName>
    </recommendedName>
</protein>
<dbReference type="InterPro" id="IPR027410">
    <property type="entry name" value="TCP-1-like_intermed_sf"/>
</dbReference>
<dbReference type="FunFam" id="1.10.560.10:FF:000038">
    <property type="entry name" value="Chaperonin containing TCP1 subunit 6B"/>
    <property type="match status" value="1"/>
</dbReference>
<sequence>MSAVKALNPNAEVARAAQALAINTSAAKGLQDVLKTNLGPNGTMKMLVSGSGDIKLTKDGNVLLHEMQIQHPTASLIARVATAQDDITGDGTTSNVLIIGELLKQADMYITEGLHPRLLTEGFDAAKTKALEILDQLKIKQEMDRDVLVNVAKTSLRTKVHPDLADLLTEHVVDAVLSIQQPKEAIDLHMVELMEMQHKTDMDTSLVKGLVLDHGARHPDMPKRLENAYILTCNVSMEYEKSEVNSGFFYKSASEREKLVAAERSFTDSKVKKIIEFKQKVCKGTDKNFVIINQKGIDPLSLDMLAKEGIMALRRAKRRNMERLSLACGGVAMNSVEELSEDCLGYAGLVYEQVLGEEKFTYVENCKNPLSVTLLMKGPNKHTLTQIKDAVHDGLRAVKNAIEDDAVIPGAGAYEVVTHAALVKFKEQIKGRARLGVQAFADALLVIPKTLAQNSGLDVQDCLVRLQEEYAISGQPVGLDIATGEAIMPADSGILDNYRVKRQLIHSSTMIASNLLHVDEIMRAGLSSLKG</sequence>
<comment type="similarity">
    <text evidence="2 7">Belongs to the TCP-1 chaperonin family.</text>
</comment>
<dbReference type="STRING" id="283909.R7T9E8"/>